<dbReference type="PANTHER" id="PTHR21650:SF4">
    <property type="entry name" value="MEMBRALIN"/>
    <property type="match status" value="1"/>
</dbReference>
<gene>
    <name evidence="3" type="ORF">Naga_100003g56</name>
</gene>
<proteinExistence type="predicted"/>
<organism evidence="3 4">
    <name type="scientific">Nannochloropsis gaditana</name>
    <dbReference type="NCBI Taxonomy" id="72520"/>
    <lineage>
        <taxon>Eukaryota</taxon>
        <taxon>Sar</taxon>
        <taxon>Stramenopiles</taxon>
        <taxon>Ochrophyta</taxon>
        <taxon>Eustigmatophyceae</taxon>
        <taxon>Eustigmatales</taxon>
        <taxon>Monodopsidaceae</taxon>
        <taxon>Nannochloropsis</taxon>
    </lineage>
</organism>
<keyword evidence="4" id="KW-1185">Reference proteome</keyword>
<feature type="transmembrane region" description="Helical" evidence="2">
    <location>
        <begin position="441"/>
        <end position="460"/>
    </location>
</feature>
<feature type="transmembrane region" description="Helical" evidence="2">
    <location>
        <begin position="466"/>
        <end position="487"/>
    </location>
</feature>
<dbReference type="GO" id="GO:1904294">
    <property type="term" value="P:positive regulation of ERAD pathway"/>
    <property type="evidence" value="ECO:0007669"/>
    <property type="project" value="TreeGrafter"/>
</dbReference>
<keyword evidence="2" id="KW-1133">Transmembrane helix</keyword>
<feature type="transmembrane region" description="Helical" evidence="2">
    <location>
        <begin position="322"/>
        <end position="342"/>
    </location>
</feature>
<keyword evidence="2" id="KW-0472">Membrane</keyword>
<dbReference type="AlphaFoldDB" id="W7UBT1"/>
<name>W7UBT1_9STRA</name>
<evidence type="ECO:0000313" key="3">
    <source>
        <dbReference type="EMBL" id="EWM30231.1"/>
    </source>
</evidence>
<feature type="transmembrane region" description="Helical" evidence="2">
    <location>
        <begin position="414"/>
        <end position="434"/>
    </location>
</feature>
<sequence length="654" mass="73140">MDFEQALYRVYDRTLDGLLQDRPLVENVPQTKPRYLCNICLHGLWFFALTLLTIFWGLHLNFVNSPGCLYTTMQTMYEGSEISHLATQPSFTTARAGSSTLSVVREDGNKTLGKSLPLRAAPDPRNASTWLEDDEILQIRIEQSGVYMAEEGGRKGPGRRMRGYSAFPGAERGEAGTSETTEIINDADSNDTALSSFNPDYVYAQNTALLYLDPAFLSRHRVRRVNVSLDEMCMTKGPGLGFVVDVAVGDFNTLLVNQLMFTFRSDGMLRKTRTNETWSWRAESLPPPRGRPFFSLDNWSLKLSALLQSLSAFFFLSGTTAIVVRMLMTSGVALMYPCFFCLRRLGARGLSLGVLARSYAWLGVPMQRLQARGKPLAPFLLAHLCKVLVLYSMYEACQVFFVETLYAKSGASGLPFAVYGLVMLLEYVSMLYVRSALSIKYFPRVVFLYLLAFHLYYYLVPFGFSSLLLLAISLLLLHSVIYVLLFLELPAFRASIVSYDTPRAFYTDTGLPAHPNSIPPSWSLFLPLTLGRRGDDGGRGGAGGVYEEEVPDRPRRGAGVVRVQQVIVERVESRQQRTRSRRGQEEQRGGEEKEGNLGGEARNEEGEAELGVAGYDGSPRDTMESLERMCRPQSKFEKTSCKKGSKSLRPSRPL</sequence>
<feature type="region of interest" description="Disordered" evidence="1">
    <location>
        <begin position="572"/>
        <end position="654"/>
    </location>
</feature>
<dbReference type="OrthoDB" id="6779347at2759"/>
<dbReference type="GO" id="GO:0005783">
    <property type="term" value="C:endoplasmic reticulum"/>
    <property type="evidence" value="ECO:0007669"/>
    <property type="project" value="TreeGrafter"/>
</dbReference>
<dbReference type="GO" id="GO:0034976">
    <property type="term" value="P:response to endoplasmic reticulum stress"/>
    <property type="evidence" value="ECO:0007669"/>
    <property type="project" value="TreeGrafter"/>
</dbReference>
<dbReference type="PANTHER" id="PTHR21650">
    <property type="entry name" value="MEMBRALIN/KINETOCHORE PROTEIN NUF2"/>
    <property type="match status" value="1"/>
</dbReference>
<feature type="transmembrane region" description="Helical" evidence="2">
    <location>
        <begin position="376"/>
        <end position="394"/>
    </location>
</feature>
<feature type="compositionally biased region" description="Basic and acidic residues" evidence="1">
    <location>
        <begin position="582"/>
        <end position="605"/>
    </location>
</feature>
<keyword evidence="2" id="KW-0812">Transmembrane</keyword>
<feature type="compositionally biased region" description="Basic and acidic residues" evidence="1">
    <location>
        <begin position="618"/>
        <end position="640"/>
    </location>
</feature>
<evidence type="ECO:0000256" key="1">
    <source>
        <dbReference type="SAM" id="MobiDB-lite"/>
    </source>
</evidence>
<dbReference type="Proteomes" id="UP000019335">
    <property type="component" value="Chromosome 1"/>
</dbReference>
<evidence type="ECO:0000313" key="4">
    <source>
        <dbReference type="Proteomes" id="UP000019335"/>
    </source>
</evidence>
<evidence type="ECO:0008006" key="5">
    <source>
        <dbReference type="Google" id="ProtNLM"/>
    </source>
</evidence>
<comment type="caution">
    <text evidence="3">The sequence shown here is derived from an EMBL/GenBank/DDBJ whole genome shotgun (WGS) entry which is preliminary data.</text>
</comment>
<reference evidence="3 4" key="1">
    <citation type="journal article" date="2014" name="Mol. Plant">
        <title>Chromosome Scale Genome Assembly and Transcriptome Profiling of Nannochloropsis gaditana in Nitrogen Depletion.</title>
        <authorList>
            <person name="Corteggiani Carpinelli E."/>
            <person name="Telatin A."/>
            <person name="Vitulo N."/>
            <person name="Forcato C."/>
            <person name="D'Angelo M."/>
            <person name="Schiavon R."/>
            <person name="Vezzi A."/>
            <person name="Giacometti G.M."/>
            <person name="Morosinotto T."/>
            <person name="Valle G."/>
        </authorList>
    </citation>
    <scope>NUCLEOTIDE SEQUENCE [LARGE SCALE GENOMIC DNA]</scope>
    <source>
        <strain evidence="3 4">B-31</strain>
    </source>
</reference>
<dbReference type="EMBL" id="AZIL01000038">
    <property type="protein sequence ID" value="EWM30231.1"/>
    <property type="molecule type" value="Genomic_DNA"/>
</dbReference>
<evidence type="ECO:0000256" key="2">
    <source>
        <dbReference type="SAM" id="Phobius"/>
    </source>
</evidence>
<accession>W7UBT1</accession>
<protein>
    <recommendedName>
        <fullName evidence="5">Transmembrane protein</fullName>
    </recommendedName>
</protein>
<feature type="transmembrane region" description="Helical" evidence="2">
    <location>
        <begin position="44"/>
        <end position="63"/>
    </location>
</feature>